<feature type="non-terminal residue" evidence="1">
    <location>
        <position position="144"/>
    </location>
</feature>
<evidence type="ECO:0000313" key="1">
    <source>
        <dbReference type="EMBL" id="MBD2778165.1"/>
    </source>
</evidence>
<dbReference type="EMBL" id="JACXAE010000121">
    <property type="protein sequence ID" value="MBD2778165.1"/>
    <property type="molecule type" value="Genomic_DNA"/>
</dbReference>
<gene>
    <name evidence="1" type="ORF">ICL16_40535</name>
</gene>
<organism evidence="1 2">
    <name type="scientific">Iningainema tapete BLCC-T55</name>
    <dbReference type="NCBI Taxonomy" id="2748662"/>
    <lineage>
        <taxon>Bacteria</taxon>
        <taxon>Bacillati</taxon>
        <taxon>Cyanobacteriota</taxon>
        <taxon>Cyanophyceae</taxon>
        <taxon>Nostocales</taxon>
        <taxon>Scytonemataceae</taxon>
        <taxon>Iningainema tapete</taxon>
    </lineage>
</organism>
<comment type="caution">
    <text evidence="1">The sequence shown here is derived from an EMBL/GenBank/DDBJ whole genome shotgun (WGS) entry which is preliminary data.</text>
</comment>
<accession>A0A8J6XTU5</accession>
<sequence length="144" mass="17169">MQILKQDIEERNLTMTPEAEKLAQYWRSQLMVDCPELGEANRESIVLWLLGSDSDRFEQLEPKELDIAIHAMEYRWRILNQRYLGKSKERAYRNLITRLGSLVTLRNKIQTWVALSRDRQRSVMDVLVEVIQELLQSDNYMQQQ</sequence>
<dbReference type="Proteomes" id="UP000629098">
    <property type="component" value="Unassembled WGS sequence"/>
</dbReference>
<proteinExistence type="predicted"/>
<reference evidence="1" key="1">
    <citation type="submission" date="2020-09" db="EMBL/GenBank/DDBJ databases">
        <title>Iningainema tapete sp. nov. (Scytonemataceae, Cyanobacteria) from greenhouses in central Florida (USA) produces two types of nodularin with biosynthetic potential for microcystin-LR and anabaenopeptins.</title>
        <authorList>
            <person name="Berthold D.E."/>
            <person name="Lefler F.W."/>
            <person name="Huang I.-S."/>
            <person name="Abdulla H."/>
            <person name="Zimba P.V."/>
            <person name="Laughinghouse H.D. IV."/>
        </authorList>
    </citation>
    <scope>NUCLEOTIDE SEQUENCE</scope>
    <source>
        <strain evidence="1">BLCCT55</strain>
    </source>
</reference>
<protein>
    <submittedName>
        <fullName evidence="1">Uncharacterized protein</fullName>
    </submittedName>
</protein>
<dbReference type="AlphaFoldDB" id="A0A8J6XTU5"/>
<name>A0A8J6XTU5_9CYAN</name>
<keyword evidence="2" id="KW-1185">Reference proteome</keyword>
<evidence type="ECO:0000313" key="2">
    <source>
        <dbReference type="Proteomes" id="UP000629098"/>
    </source>
</evidence>